<keyword evidence="2" id="KW-0285">Flavoprotein</keyword>
<dbReference type="RefSeq" id="WP_310457805.1">
    <property type="nucleotide sequence ID" value="NZ_JAVKPH010000014.1"/>
</dbReference>
<evidence type="ECO:0000259" key="6">
    <source>
        <dbReference type="Pfam" id="PF00724"/>
    </source>
</evidence>
<dbReference type="InterPro" id="IPR013785">
    <property type="entry name" value="Aldolase_TIM"/>
</dbReference>
<evidence type="ECO:0000313" key="8">
    <source>
        <dbReference type="Proteomes" id="UP001247754"/>
    </source>
</evidence>
<dbReference type="SUPFAM" id="SSF51395">
    <property type="entry name" value="FMN-linked oxidoreductases"/>
    <property type="match status" value="1"/>
</dbReference>
<proteinExistence type="predicted"/>
<comment type="caution">
    <text evidence="7">The sequence shown here is derived from an EMBL/GenBank/DDBJ whole genome shotgun (WGS) entry which is preliminary data.</text>
</comment>
<dbReference type="Proteomes" id="UP001247754">
    <property type="component" value="Unassembled WGS sequence"/>
</dbReference>
<accession>A0ABU1FAY3</accession>
<gene>
    <name evidence="7" type="ORF">RGD00_13195</name>
</gene>
<keyword evidence="5" id="KW-0560">Oxidoreductase</keyword>
<evidence type="ECO:0000256" key="1">
    <source>
        <dbReference type="ARBA" id="ARBA00001917"/>
    </source>
</evidence>
<dbReference type="Gene3D" id="3.20.20.70">
    <property type="entry name" value="Aldolase class I"/>
    <property type="match status" value="1"/>
</dbReference>
<dbReference type="PANTHER" id="PTHR43303:SF4">
    <property type="entry name" value="NADPH DEHYDROGENASE C23G7.10C-RELATED"/>
    <property type="match status" value="1"/>
</dbReference>
<dbReference type="InterPro" id="IPR044152">
    <property type="entry name" value="YqjM-like"/>
</dbReference>
<protein>
    <submittedName>
        <fullName evidence="7">Oxidoreductase</fullName>
    </submittedName>
</protein>
<evidence type="ECO:0000313" key="7">
    <source>
        <dbReference type="EMBL" id="MDR5653567.1"/>
    </source>
</evidence>
<evidence type="ECO:0000256" key="4">
    <source>
        <dbReference type="ARBA" id="ARBA00022857"/>
    </source>
</evidence>
<dbReference type="InterPro" id="IPR001155">
    <property type="entry name" value="OxRdtase_FMN_N"/>
</dbReference>
<dbReference type="Pfam" id="PF00724">
    <property type="entry name" value="Oxidored_FMN"/>
    <property type="match status" value="1"/>
</dbReference>
<evidence type="ECO:0000256" key="2">
    <source>
        <dbReference type="ARBA" id="ARBA00022630"/>
    </source>
</evidence>
<organism evidence="7 8">
    <name type="scientific">Ruixingdingia sedimenti</name>
    <dbReference type="NCBI Taxonomy" id="3073604"/>
    <lineage>
        <taxon>Bacteria</taxon>
        <taxon>Pseudomonadati</taxon>
        <taxon>Pseudomonadota</taxon>
        <taxon>Alphaproteobacteria</taxon>
        <taxon>Rhodobacterales</taxon>
        <taxon>Paracoccaceae</taxon>
        <taxon>Ruixingdingia</taxon>
    </lineage>
</organism>
<keyword evidence="4" id="KW-0521">NADP</keyword>
<keyword evidence="3" id="KW-0288">FMN</keyword>
<evidence type="ECO:0000256" key="5">
    <source>
        <dbReference type="ARBA" id="ARBA00023002"/>
    </source>
</evidence>
<reference evidence="7 8" key="1">
    <citation type="submission" date="2023-09" db="EMBL/GenBank/DDBJ databases">
        <title>Xinfangfangia sedmenti sp. nov., isolated the sedment.</title>
        <authorList>
            <person name="Xu L."/>
        </authorList>
    </citation>
    <scope>NUCLEOTIDE SEQUENCE [LARGE SCALE GENOMIC DNA]</scope>
    <source>
        <strain evidence="7 8">LG-4</strain>
    </source>
</reference>
<dbReference type="PANTHER" id="PTHR43303">
    <property type="entry name" value="NADPH DEHYDROGENASE C23G7.10C-RELATED"/>
    <property type="match status" value="1"/>
</dbReference>
<name>A0ABU1FAY3_9RHOB</name>
<evidence type="ECO:0000256" key="3">
    <source>
        <dbReference type="ARBA" id="ARBA00022643"/>
    </source>
</evidence>
<comment type="cofactor">
    <cofactor evidence="1">
        <name>FMN</name>
        <dbReference type="ChEBI" id="CHEBI:58210"/>
    </cofactor>
</comment>
<sequence length="368" mass="38221">MSTLFTPVEIGPLTLPNRLVVAPMAQYSADEGAHGPWHRAHLGMLANSGAGLVMIEMTSPSYAGRCTHGDCSLHDDRTEAALAETVALMRAVGGAKVGIQIGHGGRKASTHPSWKGFAPLAPGEGAYETIAPSPLPFGAAPAPREMTPADIRALIDDHAAAAARAVRAGVDLIEIHGAHGYLLHQFHSPVTNRRGDAYGGTAENRMRLLLEVFDATRAAAPGIAVGMRITASDWIEGGLTPDDAVALAKALAARGCDYVDVTSGGIDPAQKITVGPMYQVDFAAAVKAATGMPVRAVGLIATPEQAEGIVAGGKADMVALARAFLASPRWGWWAAYRLGATPMVPLQAQRAAHPAWAGWGMMDPALSA</sequence>
<keyword evidence="8" id="KW-1185">Reference proteome</keyword>
<dbReference type="EMBL" id="JAVKPH010000014">
    <property type="protein sequence ID" value="MDR5653567.1"/>
    <property type="molecule type" value="Genomic_DNA"/>
</dbReference>
<feature type="domain" description="NADH:flavin oxidoreductase/NADH oxidase N-terminal" evidence="6">
    <location>
        <begin position="4"/>
        <end position="330"/>
    </location>
</feature>